<feature type="transmembrane region" description="Helical" evidence="9">
    <location>
        <begin position="203"/>
        <end position="228"/>
    </location>
</feature>
<evidence type="ECO:0000256" key="3">
    <source>
        <dbReference type="ARBA" id="ARBA00022475"/>
    </source>
</evidence>
<gene>
    <name evidence="10" type="ORF">E0L93_01795</name>
</gene>
<dbReference type="Proteomes" id="UP000295244">
    <property type="component" value="Unassembled WGS sequence"/>
</dbReference>
<reference evidence="10 11" key="1">
    <citation type="submission" date="2019-03" db="EMBL/GenBank/DDBJ databases">
        <title>Whole genome sequence of a novel Rubrobacter taiwanensis strain, isolated from Yellowstone National Park.</title>
        <authorList>
            <person name="Freed S."/>
            <person name="Ramaley R.F."/>
            <person name="Kyndt J.A."/>
        </authorList>
    </citation>
    <scope>NUCLEOTIDE SEQUENCE [LARGE SCALE GENOMIC DNA]</scope>
    <source>
        <strain evidence="10 11">Yellowstone</strain>
    </source>
</reference>
<keyword evidence="6 9" id="KW-1133">Transmembrane helix</keyword>
<keyword evidence="4" id="KW-0997">Cell inner membrane</keyword>
<dbReference type="PANTHER" id="PTHR30574">
    <property type="entry name" value="INNER MEMBRANE PROTEIN YEDE"/>
    <property type="match status" value="1"/>
</dbReference>
<feature type="transmembrane region" description="Helical" evidence="9">
    <location>
        <begin position="125"/>
        <end position="151"/>
    </location>
</feature>
<feature type="transmembrane region" description="Helical" evidence="9">
    <location>
        <begin position="98"/>
        <end position="119"/>
    </location>
</feature>
<dbReference type="InterPro" id="IPR007272">
    <property type="entry name" value="Sulf_transp_TsuA/YedE"/>
</dbReference>
<keyword evidence="3" id="KW-1003">Cell membrane</keyword>
<evidence type="ECO:0000256" key="8">
    <source>
        <dbReference type="ARBA" id="ARBA00035655"/>
    </source>
</evidence>
<evidence type="ECO:0000256" key="6">
    <source>
        <dbReference type="ARBA" id="ARBA00022989"/>
    </source>
</evidence>
<evidence type="ECO:0000256" key="9">
    <source>
        <dbReference type="SAM" id="Phobius"/>
    </source>
</evidence>
<comment type="caution">
    <text evidence="10">The sequence shown here is derived from an EMBL/GenBank/DDBJ whole genome shotgun (WGS) entry which is preliminary data.</text>
</comment>
<dbReference type="AlphaFoldDB" id="A0A4R1BRC2"/>
<dbReference type="RefSeq" id="WP_132687670.1">
    <property type="nucleotide sequence ID" value="NZ_SKBU01000004.1"/>
</dbReference>
<feature type="transmembrane region" description="Helical" evidence="9">
    <location>
        <begin position="377"/>
        <end position="404"/>
    </location>
</feature>
<comment type="subcellular location">
    <subcellularLocation>
        <location evidence="1">Cell inner membrane</location>
        <topology evidence="1">Multi-pass membrane protein</topology>
    </subcellularLocation>
</comment>
<evidence type="ECO:0000313" key="11">
    <source>
        <dbReference type="Proteomes" id="UP000295244"/>
    </source>
</evidence>
<keyword evidence="7 9" id="KW-0472">Membrane</keyword>
<organism evidence="10 11">
    <name type="scientific">Rubrobacter taiwanensis</name>
    <dbReference type="NCBI Taxonomy" id="185139"/>
    <lineage>
        <taxon>Bacteria</taxon>
        <taxon>Bacillati</taxon>
        <taxon>Actinomycetota</taxon>
        <taxon>Rubrobacteria</taxon>
        <taxon>Rubrobacterales</taxon>
        <taxon>Rubrobacteraceae</taxon>
        <taxon>Rubrobacter</taxon>
    </lineage>
</organism>
<dbReference type="PANTHER" id="PTHR30574:SF1">
    <property type="entry name" value="SULPHUR TRANSPORT DOMAIN-CONTAINING PROTEIN"/>
    <property type="match status" value="1"/>
</dbReference>
<proteinExistence type="inferred from homology"/>
<dbReference type="Pfam" id="PF04143">
    <property type="entry name" value="Sulf_transp"/>
    <property type="match status" value="1"/>
</dbReference>
<feature type="transmembrane region" description="Helical" evidence="9">
    <location>
        <begin position="253"/>
        <end position="272"/>
    </location>
</feature>
<feature type="transmembrane region" description="Helical" evidence="9">
    <location>
        <begin position="352"/>
        <end position="371"/>
    </location>
</feature>
<keyword evidence="11" id="KW-1185">Reference proteome</keyword>
<evidence type="ECO:0000256" key="1">
    <source>
        <dbReference type="ARBA" id="ARBA00004429"/>
    </source>
</evidence>
<comment type="similarity">
    <text evidence="8">Belongs to the TsuA/YedE (TC 9.B.102) family.</text>
</comment>
<dbReference type="OrthoDB" id="9794165at2"/>
<dbReference type="EMBL" id="SKBU01000004">
    <property type="protein sequence ID" value="TCJ20270.1"/>
    <property type="molecule type" value="Genomic_DNA"/>
</dbReference>
<keyword evidence="2" id="KW-0813">Transport</keyword>
<feature type="transmembrane region" description="Helical" evidence="9">
    <location>
        <begin position="57"/>
        <end position="77"/>
    </location>
</feature>
<feature type="transmembrane region" description="Helical" evidence="9">
    <location>
        <begin position="323"/>
        <end position="345"/>
    </location>
</feature>
<feature type="transmembrane region" description="Helical" evidence="9">
    <location>
        <begin position="31"/>
        <end position="51"/>
    </location>
</feature>
<protein>
    <submittedName>
        <fullName evidence="10">YeeE/YedE family protein</fullName>
    </submittedName>
</protein>
<evidence type="ECO:0000256" key="7">
    <source>
        <dbReference type="ARBA" id="ARBA00023136"/>
    </source>
</evidence>
<evidence type="ECO:0000256" key="5">
    <source>
        <dbReference type="ARBA" id="ARBA00022692"/>
    </source>
</evidence>
<keyword evidence="5 9" id="KW-0812">Transmembrane</keyword>
<accession>A0A4R1BRC2</accession>
<evidence type="ECO:0000313" key="10">
    <source>
        <dbReference type="EMBL" id="TCJ20270.1"/>
    </source>
</evidence>
<evidence type="ECO:0000256" key="4">
    <source>
        <dbReference type="ARBA" id="ARBA00022519"/>
    </source>
</evidence>
<dbReference type="GO" id="GO:0005886">
    <property type="term" value="C:plasma membrane"/>
    <property type="evidence" value="ECO:0007669"/>
    <property type="project" value="UniProtKB-SubCell"/>
</dbReference>
<feature type="transmembrane region" description="Helical" evidence="9">
    <location>
        <begin position="163"/>
        <end position="183"/>
    </location>
</feature>
<evidence type="ECO:0000256" key="2">
    <source>
        <dbReference type="ARBA" id="ARBA00022448"/>
    </source>
</evidence>
<sequence>MAETRQSNQVAARTAERAAGAVGAELPPPRLGVALGGSLALVALGYAIVAGHGVQQGILYALGVLLGIALYHARFGFTSAFRQLVAVGQGAGLRAHMLMLAVASVLFAPILAAGVGFFGVEPAGFVAPLGLSVVVGAFIFGIGMQLGGACASGTLFSIGGGQTAILLTLAGFIGGSVLGAWHWDFWTETMPALPPVSLAESTGLGYGGALAVQLAIFAAIAGATVLIARRKNPPPRRPPAAASGVARVIRGAWPLWAGAVVLAGLNAATLLVRGEPWGITSAFALWGSKIAQALGVDVASWSYWSGERAAALQASVLADSTSVMNFGIVFGALLAAAIGGSFALHRRIPPKTAAAAIIGGLLMGYGARLAYGCNIGAYFSGVASFSLHGWLWIAMALIGTYAGLKVRPLFELANPKPTDSSC</sequence>
<name>A0A4R1BRC2_9ACTN</name>